<evidence type="ECO:0000313" key="2">
    <source>
        <dbReference type="EMBL" id="RKN11451.1"/>
    </source>
</evidence>
<dbReference type="AlphaFoldDB" id="A0A3A9WDP0"/>
<name>A0A3A9WDP0_9ACTN</name>
<organism evidence="2 5">
    <name type="scientific">Streptomyces radicis</name>
    <dbReference type="NCBI Taxonomy" id="1750517"/>
    <lineage>
        <taxon>Bacteria</taxon>
        <taxon>Bacillati</taxon>
        <taxon>Actinomycetota</taxon>
        <taxon>Actinomycetes</taxon>
        <taxon>Kitasatosporales</taxon>
        <taxon>Streptomycetaceae</taxon>
        <taxon>Streptomyces</taxon>
    </lineage>
</organism>
<reference evidence="4 5" key="1">
    <citation type="submission" date="2018-09" db="EMBL/GenBank/DDBJ databases">
        <title>Streptomyces sp. nov. DS1-2, an endophytic actinomycete isolated from roots of Dendrobium scabrilingue.</title>
        <authorList>
            <person name="Kuncharoen N."/>
            <person name="Kudo T."/>
            <person name="Ohkuma M."/>
            <person name="Yuki M."/>
            <person name="Tanasupawat S."/>
        </authorList>
    </citation>
    <scope>NUCLEOTIDE SEQUENCE [LARGE SCALE GENOMIC DNA]</scope>
    <source>
        <strain evidence="2 5">AZ1-7</strain>
        <strain evidence="3 4">DS1-2</strain>
    </source>
</reference>
<comment type="caution">
    <text evidence="2">The sequence shown here is derived from an EMBL/GenBank/DDBJ whole genome shotgun (WGS) entry which is preliminary data.</text>
</comment>
<keyword evidence="4" id="KW-1185">Reference proteome</keyword>
<evidence type="ECO:0000256" key="1">
    <source>
        <dbReference type="SAM" id="MobiDB-lite"/>
    </source>
</evidence>
<evidence type="ECO:0000313" key="3">
    <source>
        <dbReference type="EMBL" id="RKN26529.1"/>
    </source>
</evidence>
<dbReference type="Proteomes" id="UP000268652">
    <property type="component" value="Unassembled WGS sequence"/>
</dbReference>
<feature type="compositionally biased region" description="Polar residues" evidence="1">
    <location>
        <begin position="39"/>
        <end position="48"/>
    </location>
</feature>
<dbReference type="EMBL" id="RBDY01000002">
    <property type="protein sequence ID" value="RKN26529.1"/>
    <property type="molecule type" value="Genomic_DNA"/>
</dbReference>
<feature type="compositionally biased region" description="Basic and acidic residues" evidence="1">
    <location>
        <begin position="27"/>
        <end position="36"/>
    </location>
</feature>
<proteinExistence type="predicted"/>
<dbReference type="OrthoDB" id="4286833at2"/>
<evidence type="ECO:0000313" key="5">
    <source>
        <dbReference type="Proteomes" id="UP000275024"/>
    </source>
</evidence>
<accession>A0A3A9WDP0</accession>
<dbReference type="EMBL" id="RBDX01000003">
    <property type="protein sequence ID" value="RKN11451.1"/>
    <property type="molecule type" value="Genomic_DNA"/>
</dbReference>
<gene>
    <name evidence="3" type="ORF">D7318_03880</name>
    <name evidence="2" type="ORF">D7319_05780</name>
</gene>
<dbReference type="Proteomes" id="UP000275024">
    <property type="component" value="Unassembled WGS sequence"/>
</dbReference>
<sequence length="68" mass="7087">MAETPGGHAEIHIGGDAHGPVIAGNDNRVETRRPDPEPATQTNTASDNATIYAVTQGDLHVHHKGNAP</sequence>
<feature type="region of interest" description="Disordered" evidence="1">
    <location>
        <begin position="1"/>
        <end position="48"/>
    </location>
</feature>
<evidence type="ECO:0000313" key="4">
    <source>
        <dbReference type="Proteomes" id="UP000268652"/>
    </source>
</evidence>
<dbReference type="RefSeq" id="WP_120695410.1">
    <property type="nucleotide sequence ID" value="NZ_RBDX01000003.1"/>
</dbReference>
<protein>
    <submittedName>
        <fullName evidence="2">Uncharacterized protein</fullName>
    </submittedName>
</protein>